<dbReference type="Pfam" id="PF15189">
    <property type="entry name" value="MEIOC"/>
    <property type="match status" value="1"/>
</dbReference>
<dbReference type="PANTHER" id="PTHR33861:SF5">
    <property type="entry name" value="GAMMA-TUBULIN COMPLEX COMPONENT"/>
    <property type="match status" value="1"/>
</dbReference>
<dbReference type="GO" id="GO:0007141">
    <property type="term" value="P:male meiosis I"/>
    <property type="evidence" value="ECO:0007669"/>
    <property type="project" value="TreeGrafter"/>
</dbReference>
<keyword evidence="3" id="KW-1185">Reference proteome</keyword>
<dbReference type="GO" id="GO:0005737">
    <property type="term" value="C:cytoplasm"/>
    <property type="evidence" value="ECO:0007669"/>
    <property type="project" value="TreeGrafter"/>
</dbReference>
<feature type="compositionally biased region" description="Polar residues" evidence="1">
    <location>
        <begin position="497"/>
        <end position="509"/>
    </location>
</feature>
<feature type="compositionally biased region" description="Low complexity" evidence="1">
    <location>
        <begin position="23"/>
        <end position="32"/>
    </location>
</feature>
<sequence>MLNENNYNKDNGHPNNRTFRPISSSSSSSSESQGDIMTSALSQNLINIANISESQESFSASSNCNAGINSCSSLKNSVPQVNRNGHPIPVSQAYQNFPRNLSSRYHTLQKTATSPQTASDNECVCPVYENVAPNNCNFDNSSSMRNGHSLNKMQCPRSHQMPPNSSGKKTPVLSEYEKSLISTINSNRLPVSPEILQHLSARTLAGLYAFGLYHDMLHADINNCEGNSLPLSPGMKYPSHLLNSSPIPDSVFEVYHPYDFIHRRGHLRYMEEMMFFSILPLLHFFQFLQHSLECAHCEAELARRQNPGKKVSSTNTIPIPRLTANPSRVDRLIIDELREHAKVITLIAKMEQLRKAPVHPNIHVAMEKWLDAVRNVQARRRDEIINVANRQRNSSSRIQEDKDVVALAASIMELTKASRQARTSMWCALITTILFDVDPDIASAHSLPPEFQEVETNGASGNNDETLSNTVVEDTKVNGSSCKDEETTVEEKSESVITANSADETQINKPCQPVELECAPNSNVDTVESSAS</sequence>
<dbReference type="InterPro" id="IPR027963">
    <property type="entry name" value="MEIOC"/>
</dbReference>
<accession>A0AAV4SII1</accession>
<evidence type="ECO:0000313" key="3">
    <source>
        <dbReference type="Proteomes" id="UP001054945"/>
    </source>
</evidence>
<dbReference type="GO" id="GO:0048255">
    <property type="term" value="P:mRNA stabilization"/>
    <property type="evidence" value="ECO:0007669"/>
    <property type="project" value="TreeGrafter"/>
</dbReference>
<dbReference type="GO" id="GO:0007144">
    <property type="term" value="P:female meiosis I"/>
    <property type="evidence" value="ECO:0007669"/>
    <property type="project" value="TreeGrafter"/>
</dbReference>
<evidence type="ECO:0000256" key="1">
    <source>
        <dbReference type="SAM" id="MobiDB-lite"/>
    </source>
</evidence>
<evidence type="ECO:0000313" key="2">
    <source>
        <dbReference type="EMBL" id="GIY33001.1"/>
    </source>
</evidence>
<reference evidence="2 3" key="1">
    <citation type="submission" date="2021-06" db="EMBL/GenBank/DDBJ databases">
        <title>Caerostris extrusa draft genome.</title>
        <authorList>
            <person name="Kono N."/>
            <person name="Arakawa K."/>
        </authorList>
    </citation>
    <scope>NUCLEOTIDE SEQUENCE [LARGE SCALE GENOMIC DNA]</scope>
</reference>
<dbReference type="AlphaFoldDB" id="A0AAV4SII1"/>
<protein>
    <submittedName>
        <fullName evidence="2">Meiosis-specific coiled-coil domain-containing protein MEIOC</fullName>
    </submittedName>
</protein>
<dbReference type="EMBL" id="BPLR01009576">
    <property type="protein sequence ID" value="GIY33001.1"/>
    <property type="molecule type" value="Genomic_DNA"/>
</dbReference>
<feature type="compositionally biased region" description="Basic and acidic residues" evidence="1">
    <location>
        <begin position="482"/>
        <end position="494"/>
    </location>
</feature>
<comment type="caution">
    <text evidence="2">The sequence shown here is derived from an EMBL/GenBank/DDBJ whole genome shotgun (WGS) entry which is preliminary data.</text>
</comment>
<gene>
    <name evidence="2" type="primary">Meioc</name>
    <name evidence="2" type="ORF">CEXT_341271</name>
</gene>
<name>A0AAV4SII1_CAEEX</name>
<proteinExistence type="predicted"/>
<dbReference type="GO" id="GO:0005634">
    <property type="term" value="C:nucleus"/>
    <property type="evidence" value="ECO:0007669"/>
    <property type="project" value="TreeGrafter"/>
</dbReference>
<feature type="compositionally biased region" description="Polar residues" evidence="1">
    <location>
        <begin position="520"/>
        <end position="532"/>
    </location>
</feature>
<organism evidence="2 3">
    <name type="scientific">Caerostris extrusa</name>
    <name type="common">Bark spider</name>
    <name type="synonym">Caerostris bankana</name>
    <dbReference type="NCBI Taxonomy" id="172846"/>
    <lineage>
        <taxon>Eukaryota</taxon>
        <taxon>Metazoa</taxon>
        <taxon>Ecdysozoa</taxon>
        <taxon>Arthropoda</taxon>
        <taxon>Chelicerata</taxon>
        <taxon>Arachnida</taxon>
        <taxon>Araneae</taxon>
        <taxon>Araneomorphae</taxon>
        <taxon>Entelegynae</taxon>
        <taxon>Araneoidea</taxon>
        <taxon>Araneidae</taxon>
        <taxon>Caerostris</taxon>
    </lineage>
</organism>
<dbReference type="Proteomes" id="UP001054945">
    <property type="component" value="Unassembled WGS sequence"/>
</dbReference>
<dbReference type="PANTHER" id="PTHR33861">
    <property type="entry name" value="PROTEIN CBG18333"/>
    <property type="match status" value="1"/>
</dbReference>
<feature type="region of interest" description="Disordered" evidence="1">
    <location>
        <begin position="475"/>
        <end position="532"/>
    </location>
</feature>
<feature type="compositionally biased region" description="Polar residues" evidence="1">
    <location>
        <begin position="1"/>
        <end position="22"/>
    </location>
</feature>
<feature type="region of interest" description="Disordered" evidence="1">
    <location>
        <begin position="1"/>
        <end position="35"/>
    </location>
</feature>